<dbReference type="AlphaFoldDB" id="A0AAW2HHK0"/>
<name>A0AAW2HHK0_9NEOP</name>
<evidence type="ECO:0000313" key="1">
    <source>
        <dbReference type="EMBL" id="KAL0269061.1"/>
    </source>
</evidence>
<proteinExistence type="predicted"/>
<sequence>MDLDICRGFRTVATDAVLVLSRTIPKDLLIQETEGREDGTRREIRKARREETLRKWQMKHGNIDCGITQLLTGHGCFGSYLARTTANEDLKWCRACQGQENNPEHVWDVSPRWEQERTQFKLKLGTATEYWSVIKKMLHGRRRWDSIRNAMYAILKKKFRSHNIMALGIY</sequence>
<dbReference type="EMBL" id="JARGDH010000005">
    <property type="protein sequence ID" value="KAL0269061.1"/>
    <property type="molecule type" value="Genomic_DNA"/>
</dbReference>
<organism evidence="1">
    <name type="scientific">Menopon gallinae</name>
    <name type="common">poultry shaft louse</name>
    <dbReference type="NCBI Taxonomy" id="328185"/>
    <lineage>
        <taxon>Eukaryota</taxon>
        <taxon>Metazoa</taxon>
        <taxon>Ecdysozoa</taxon>
        <taxon>Arthropoda</taxon>
        <taxon>Hexapoda</taxon>
        <taxon>Insecta</taxon>
        <taxon>Pterygota</taxon>
        <taxon>Neoptera</taxon>
        <taxon>Paraneoptera</taxon>
        <taxon>Psocodea</taxon>
        <taxon>Troctomorpha</taxon>
        <taxon>Phthiraptera</taxon>
        <taxon>Amblycera</taxon>
        <taxon>Menoponidae</taxon>
        <taxon>Menopon</taxon>
    </lineage>
</organism>
<protein>
    <submittedName>
        <fullName evidence="1">Uncharacterized protein</fullName>
    </submittedName>
</protein>
<gene>
    <name evidence="1" type="ORF">PYX00_010795</name>
</gene>
<comment type="caution">
    <text evidence="1">The sequence shown here is derived from an EMBL/GenBank/DDBJ whole genome shotgun (WGS) entry which is preliminary data.</text>
</comment>
<accession>A0AAW2HHK0</accession>
<reference evidence="1" key="1">
    <citation type="journal article" date="2024" name="Gigascience">
        <title>Chromosome-level genome of the poultry shaft louse Menopon gallinae provides insight into the host-switching and adaptive evolution of parasitic lice.</title>
        <authorList>
            <person name="Xu Y."/>
            <person name="Ma L."/>
            <person name="Liu S."/>
            <person name="Liang Y."/>
            <person name="Liu Q."/>
            <person name="He Z."/>
            <person name="Tian L."/>
            <person name="Duan Y."/>
            <person name="Cai W."/>
            <person name="Li H."/>
            <person name="Song F."/>
        </authorList>
    </citation>
    <scope>NUCLEOTIDE SEQUENCE</scope>
    <source>
        <strain evidence="1">Cailab_2023a</strain>
    </source>
</reference>